<dbReference type="AlphaFoldDB" id="A0AAD5D821"/>
<dbReference type="PANTHER" id="PTHR34680:SF3">
    <property type="entry name" value="EXPRESSED PROTEIN"/>
    <property type="match status" value="1"/>
</dbReference>
<gene>
    <name evidence="2" type="ORF">M8C21_006539</name>
</gene>
<name>A0AAD5D821_AMBAR</name>
<sequence length="138" mass="15592">INNNNNNIHQTTTLCLLNQSPWDIISFPSSPSSPTSIHLFDDYVTCYNVNAAAHWSSPDSTTPIQSVYDGDMDVDEDKNRAESDTTTSAMMRTVWSCQVAPGKGDFDYMGEYEECDDGKQEKTVKKKWRKPMKARSLK</sequence>
<feature type="region of interest" description="Disordered" evidence="1">
    <location>
        <begin position="119"/>
        <end position="138"/>
    </location>
</feature>
<organism evidence="2 3">
    <name type="scientific">Ambrosia artemisiifolia</name>
    <name type="common">Common ragweed</name>
    <dbReference type="NCBI Taxonomy" id="4212"/>
    <lineage>
        <taxon>Eukaryota</taxon>
        <taxon>Viridiplantae</taxon>
        <taxon>Streptophyta</taxon>
        <taxon>Embryophyta</taxon>
        <taxon>Tracheophyta</taxon>
        <taxon>Spermatophyta</taxon>
        <taxon>Magnoliopsida</taxon>
        <taxon>eudicotyledons</taxon>
        <taxon>Gunneridae</taxon>
        <taxon>Pentapetalae</taxon>
        <taxon>asterids</taxon>
        <taxon>campanulids</taxon>
        <taxon>Asterales</taxon>
        <taxon>Asteraceae</taxon>
        <taxon>Asteroideae</taxon>
        <taxon>Heliantheae alliance</taxon>
        <taxon>Heliantheae</taxon>
        <taxon>Ambrosia</taxon>
    </lineage>
</organism>
<dbReference type="PANTHER" id="PTHR34680">
    <property type="entry name" value="EXPRESSED PROTEIN"/>
    <property type="match status" value="1"/>
</dbReference>
<feature type="region of interest" description="Disordered" evidence="1">
    <location>
        <begin position="57"/>
        <end position="86"/>
    </location>
</feature>
<feature type="non-terminal residue" evidence="2">
    <location>
        <position position="138"/>
    </location>
</feature>
<dbReference type="Proteomes" id="UP001206925">
    <property type="component" value="Unassembled WGS sequence"/>
</dbReference>
<accession>A0AAD5D821</accession>
<protein>
    <submittedName>
        <fullName evidence="2">Uncharacterized protein</fullName>
    </submittedName>
</protein>
<feature type="compositionally biased region" description="Basic residues" evidence="1">
    <location>
        <begin position="124"/>
        <end position="138"/>
    </location>
</feature>
<feature type="non-terminal residue" evidence="2">
    <location>
        <position position="1"/>
    </location>
</feature>
<comment type="caution">
    <text evidence="2">The sequence shown here is derived from an EMBL/GenBank/DDBJ whole genome shotgun (WGS) entry which is preliminary data.</text>
</comment>
<evidence type="ECO:0000313" key="2">
    <source>
        <dbReference type="EMBL" id="KAI7755072.1"/>
    </source>
</evidence>
<evidence type="ECO:0000256" key="1">
    <source>
        <dbReference type="SAM" id="MobiDB-lite"/>
    </source>
</evidence>
<evidence type="ECO:0000313" key="3">
    <source>
        <dbReference type="Proteomes" id="UP001206925"/>
    </source>
</evidence>
<dbReference type="EMBL" id="JAMZMK010001845">
    <property type="protein sequence ID" value="KAI7755072.1"/>
    <property type="molecule type" value="Genomic_DNA"/>
</dbReference>
<proteinExistence type="predicted"/>
<reference evidence="2" key="1">
    <citation type="submission" date="2022-06" db="EMBL/GenBank/DDBJ databases">
        <title>Uncovering the hologenomic basis of an extraordinary plant invasion.</title>
        <authorList>
            <person name="Bieker V.C."/>
            <person name="Martin M.D."/>
            <person name="Gilbert T."/>
            <person name="Hodgins K."/>
            <person name="Battlay P."/>
            <person name="Petersen B."/>
            <person name="Wilson J."/>
        </authorList>
    </citation>
    <scope>NUCLEOTIDE SEQUENCE</scope>
    <source>
        <strain evidence="2">AA19_3_7</strain>
        <tissue evidence="2">Leaf</tissue>
    </source>
</reference>
<keyword evidence="3" id="KW-1185">Reference proteome</keyword>